<evidence type="ECO:0000256" key="4">
    <source>
        <dbReference type="ARBA" id="ARBA00022833"/>
    </source>
</evidence>
<dbReference type="GO" id="GO:0004222">
    <property type="term" value="F:metalloendopeptidase activity"/>
    <property type="evidence" value="ECO:0007669"/>
    <property type="project" value="InterPro"/>
</dbReference>
<reference evidence="9 10" key="1">
    <citation type="submission" date="2013-11" db="EMBL/GenBank/DDBJ databases">
        <title>Metagenomic analysis of a methanogenic consortium involved in long chain n-alkane degradation.</title>
        <authorList>
            <person name="Davidova I.A."/>
            <person name="Callaghan A.V."/>
            <person name="Wawrik B."/>
            <person name="Pruitt S."/>
            <person name="Marks C."/>
            <person name="Duncan K.E."/>
            <person name="Suflita J.M."/>
        </authorList>
    </citation>
    <scope>NUCLEOTIDE SEQUENCE [LARGE SCALE GENOMIC DNA]</scope>
    <source>
        <strain evidence="9 10">SPR</strain>
    </source>
</reference>
<keyword evidence="10" id="KW-1185">Reference proteome</keyword>
<comment type="cofactor">
    <cofactor evidence="6">
        <name>Zn(2+)</name>
        <dbReference type="ChEBI" id="CHEBI:29105"/>
    </cofactor>
    <text evidence="6">Binds 1 zinc ion per subunit.</text>
</comment>
<dbReference type="Proteomes" id="UP000032233">
    <property type="component" value="Unassembled WGS sequence"/>
</dbReference>
<evidence type="ECO:0000259" key="8">
    <source>
        <dbReference type="Pfam" id="PF01435"/>
    </source>
</evidence>
<keyword evidence="2" id="KW-0479">Metal-binding</keyword>
<comment type="caution">
    <text evidence="9">The sequence shown here is derived from an EMBL/GenBank/DDBJ whole genome shotgun (WGS) entry which is preliminary data.</text>
</comment>
<organism evidence="9 10">
    <name type="scientific">Dethiosulfatarculus sandiegensis</name>
    <dbReference type="NCBI Taxonomy" id="1429043"/>
    <lineage>
        <taxon>Bacteria</taxon>
        <taxon>Pseudomonadati</taxon>
        <taxon>Thermodesulfobacteriota</taxon>
        <taxon>Desulfarculia</taxon>
        <taxon>Desulfarculales</taxon>
        <taxon>Desulfarculaceae</taxon>
        <taxon>Dethiosulfatarculus</taxon>
    </lineage>
</organism>
<comment type="similarity">
    <text evidence="6">Belongs to the peptidase M48 family.</text>
</comment>
<evidence type="ECO:0000256" key="6">
    <source>
        <dbReference type="RuleBase" id="RU003983"/>
    </source>
</evidence>
<dbReference type="GO" id="GO:0046872">
    <property type="term" value="F:metal ion binding"/>
    <property type="evidence" value="ECO:0007669"/>
    <property type="project" value="UniProtKB-KW"/>
</dbReference>
<feature type="signal peptide" evidence="7">
    <location>
        <begin position="1"/>
        <end position="25"/>
    </location>
</feature>
<dbReference type="GO" id="GO:0016020">
    <property type="term" value="C:membrane"/>
    <property type="evidence" value="ECO:0007669"/>
    <property type="project" value="TreeGrafter"/>
</dbReference>
<sequence length="318" mass="34469">MKKNLSRKKMIVKSLACLASCVFLAAAAGFLPKADVPRKVVCLDLFDSIKSGLENANKILGTAEKVADSTQKATQDLTPRQEYFLGRGVAAVILKKYPSWDNNLANAYLNLLGQSLAGCSQMPQTYGGYHFQILNSNEINAFAAPGGLIMVTRGMLRICRSEAELAAVLAHEIGHVQNRHGLSAIKQNRMLELGGLLLKEGTQEFGNSELKKLTGLFGESVGDVTKTLLVSGYSRDQELEADQAAVRILTSTGYPPQALTSMLRKMKTALADQSTGFAKTHPDPLDRVESVQDLLQTDDEPAAPQARINRFALASRGF</sequence>
<keyword evidence="7" id="KW-0732">Signal</keyword>
<evidence type="ECO:0000256" key="7">
    <source>
        <dbReference type="SAM" id="SignalP"/>
    </source>
</evidence>
<evidence type="ECO:0000256" key="1">
    <source>
        <dbReference type="ARBA" id="ARBA00022670"/>
    </source>
</evidence>
<evidence type="ECO:0000313" key="10">
    <source>
        <dbReference type="Proteomes" id="UP000032233"/>
    </source>
</evidence>
<dbReference type="OrthoDB" id="9810445at2"/>
<dbReference type="Gene3D" id="3.30.2010.10">
    <property type="entry name" value="Metalloproteases ('zincins'), catalytic domain"/>
    <property type="match status" value="1"/>
</dbReference>
<proteinExistence type="inferred from homology"/>
<dbReference type="RefSeq" id="WP_052515418.1">
    <property type="nucleotide sequence ID" value="NZ_AZAC01000036.1"/>
</dbReference>
<keyword evidence="5 6" id="KW-0482">Metalloprotease</keyword>
<gene>
    <name evidence="9" type="ORF">X474_21420</name>
</gene>
<dbReference type="PANTHER" id="PTHR22726">
    <property type="entry name" value="METALLOENDOPEPTIDASE OMA1"/>
    <property type="match status" value="1"/>
</dbReference>
<dbReference type="EMBL" id="AZAC01000036">
    <property type="protein sequence ID" value="KIX11964.1"/>
    <property type="molecule type" value="Genomic_DNA"/>
</dbReference>
<dbReference type="PANTHER" id="PTHR22726:SF1">
    <property type="entry name" value="METALLOENDOPEPTIDASE OMA1, MITOCHONDRIAL"/>
    <property type="match status" value="1"/>
</dbReference>
<dbReference type="AlphaFoldDB" id="A0A0D2J180"/>
<feature type="domain" description="Peptidase M48" evidence="8">
    <location>
        <begin position="105"/>
        <end position="293"/>
    </location>
</feature>
<dbReference type="InParanoid" id="A0A0D2J180"/>
<evidence type="ECO:0000256" key="2">
    <source>
        <dbReference type="ARBA" id="ARBA00022723"/>
    </source>
</evidence>
<dbReference type="InterPro" id="IPR051156">
    <property type="entry name" value="Mito/Outer_Membr_Metalloprot"/>
</dbReference>
<accession>A0A0D2J180</accession>
<protein>
    <submittedName>
        <fullName evidence="9">Peptidase M48</fullName>
    </submittedName>
</protein>
<dbReference type="GO" id="GO:0051603">
    <property type="term" value="P:proteolysis involved in protein catabolic process"/>
    <property type="evidence" value="ECO:0007669"/>
    <property type="project" value="TreeGrafter"/>
</dbReference>
<keyword evidence="3 6" id="KW-0378">Hydrolase</keyword>
<keyword evidence="4 6" id="KW-0862">Zinc</keyword>
<evidence type="ECO:0000256" key="5">
    <source>
        <dbReference type="ARBA" id="ARBA00023049"/>
    </source>
</evidence>
<evidence type="ECO:0000313" key="9">
    <source>
        <dbReference type="EMBL" id="KIX11964.1"/>
    </source>
</evidence>
<dbReference type="STRING" id="1429043.X474_21420"/>
<dbReference type="InterPro" id="IPR001915">
    <property type="entry name" value="Peptidase_M48"/>
</dbReference>
<keyword evidence="1 6" id="KW-0645">Protease</keyword>
<dbReference type="Pfam" id="PF01435">
    <property type="entry name" value="Peptidase_M48"/>
    <property type="match status" value="1"/>
</dbReference>
<feature type="chain" id="PRO_5002244509" evidence="7">
    <location>
        <begin position="26"/>
        <end position="318"/>
    </location>
</feature>
<name>A0A0D2J180_9BACT</name>
<evidence type="ECO:0000256" key="3">
    <source>
        <dbReference type="ARBA" id="ARBA00022801"/>
    </source>
</evidence>